<dbReference type="EMBL" id="JAIWYP010000002">
    <property type="protein sequence ID" value="KAH3870615.1"/>
    <property type="molecule type" value="Genomic_DNA"/>
</dbReference>
<reference evidence="1" key="1">
    <citation type="journal article" date="2019" name="bioRxiv">
        <title>The Genome of the Zebra Mussel, Dreissena polymorpha: A Resource for Invasive Species Research.</title>
        <authorList>
            <person name="McCartney M.A."/>
            <person name="Auch B."/>
            <person name="Kono T."/>
            <person name="Mallez S."/>
            <person name="Zhang Y."/>
            <person name="Obille A."/>
            <person name="Becker A."/>
            <person name="Abrahante J.E."/>
            <person name="Garbe J."/>
            <person name="Badalamenti J.P."/>
            <person name="Herman A."/>
            <person name="Mangelson H."/>
            <person name="Liachko I."/>
            <person name="Sullivan S."/>
            <person name="Sone E.D."/>
            <person name="Koren S."/>
            <person name="Silverstein K.A.T."/>
            <person name="Beckman K.B."/>
            <person name="Gohl D.M."/>
        </authorList>
    </citation>
    <scope>NUCLEOTIDE SEQUENCE</scope>
    <source>
        <strain evidence="1">Duluth1</strain>
        <tissue evidence="1">Whole animal</tissue>
    </source>
</reference>
<dbReference type="Proteomes" id="UP000828390">
    <property type="component" value="Unassembled WGS sequence"/>
</dbReference>
<protein>
    <submittedName>
        <fullName evidence="1">Uncharacterized protein</fullName>
    </submittedName>
</protein>
<sequence>MLSVNGVESDFHQLVFPYKTCKLAESRCTYIQSKNTLVLPDRYAHTVYMHDTVKGTLKAVTHKNIQEPCGACPGPGDTVLVCSKNNNSIVHLTIDGKLLGTYPVDMKYSFSICVSKAGTKLALSNLAHGFRKLHLYKISPAMS</sequence>
<evidence type="ECO:0000313" key="1">
    <source>
        <dbReference type="EMBL" id="KAH3870615.1"/>
    </source>
</evidence>
<reference evidence="1" key="2">
    <citation type="submission" date="2020-11" db="EMBL/GenBank/DDBJ databases">
        <authorList>
            <person name="McCartney M.A."/>
            <person name="Auch B."/>
            <person name="Kono T."/>
            <person name="Mallez S."/>
            <person name="Becker A."/>
            <person name="Gohl D.M."/>
            <person name="Silverstein K.A.T."/>
            <person name="Koren S."/>
            <person name="Bechman K.B."/>
            <person name="Herman A."/>
            <person name="Abrahante J.E."/>
            <person name="Garbe J."/>
        </authorList>
    </citation>
    <scope>NUCLEOTIDE SEQUENCE</scope>
    <source>
        <strain evidence="1">Duluth1</strain>
        <tissue evidence="1">Whole animal</tissue>
    </source>
</reference>
<accession>A0A9D4RLH3</accession>
<comment type="caution">
    <text evidence="1">The sequence shown here is derived from an EMBL/GenBank/DDBJ whole genome shotgun (WGS) entry which is preliminary data.</text>
</comment>
<organism evidence="1 2">
    <name type="scientific">Dreissena polymorpha</name>
    <name type="common">Zebra mussel</name>
    <name type="synonym">Mytilus polymorpha</name>
    <dbReference type="NCBI Taxonomy" id="45954"/>
    <lineage>
        <taxon>Eukaryota</taxon>
        <taxon>Metazoa</taxon>
        <taxon>Spiralia</taxon>
        <taxon>Lophotrochozoa</taxon>
        <taxon>Mollusca</taxon>
        <taxon>Bivalvia</taxon>
        <taxon>Autobranchia</taxon>
        <taxon>Heteroconchia</taxon>
        <taxon>Euheterodonta</taxon>
        <taxon>Imparidentia</taxon>
        <taxon>Neoheterodontei</taxon>
        <taxon>Myida</taxon>
        <taxon>Dreissenoidea</taxon>
        <taxon>Dreissenidae</taxon>
        <taxon>Dreissena</taxon>
    </lineage>
</organism>
<name>A0A9D4RLH3_DREPO</name>
<keyword evidence="2" id="KW-1185">Reference proteome</keyword>
<dbReference type="InterPro" id="IPR011042">
    <property type="entry name" value="6-blade_b-propeller_TolB-like"/>
</dbReference>
<dbReference type="Gene3D" id="2.120.10.30">
    <property type="entry name" value="TolB, C-terminal domain"/>
    <property type="match status" value="1"/>
</dbReference>
<dbReference type="AlphaFoldDB" id="A0A9D4RLH3"/>
<proteinExistence type="predicted"/>
<gene>
    <name evidence="1" type="ORF">DPMN_033803</name>
</gene>
<evidence type="ECO:0000313" key="2">
    <source>
        <dbReference type="Proteomes" id="UP000828390"/>
    </source>
</evidence>
<dbReference type="SUPFAM" id="SSF63829">
    <property type="entry name" value="Calcium-dependent phosphotriesterase"/>
    <property type="match status" value="1"/>
</dbReference>